<evidence type="ECO:0000256" key="11">
    <source>
        <dbReference type="PROSITE-ProRule" id="PRU00076"/>
    </source>
</evidence>
<name>A0AAD9DJF2_9TELE</name>
<dbReference type="InterPro" id="IPR009030">
    <property type="entry name" value="Growth_fac_rcpt_cys_sf"/>
</dbReference>
<dbReference type="Pfam" id="PF12662">
    <property type="entry name" value="cEGF"/>
    <property type="match status" value="1"/>
</dbReference>
<feature type="domain" description="EGF-like" evidence="12">
    <location>
        <begin position="909"/>
        <end position="949"/>
    </location>
</feature>
<feature type="domain" description="EGF-like" evidence="12">
    <location>
        <begin position="1381"/>
        <end position="1418"/>
    </location>
</feature>
<dbReference type="FunFam" id="2.10.25.10:FF:000044">
    <property type="entry name" value="Fibrillin 2"/>
    <property type="match status" value="1"/>
</dbReference>
<keyword evidence="3" id="KW-0272">Extracellular matrix</keyword>
<gene>
    <name evidence="14" type="ORF">P4O66_003374</name>
</gene>
<dbReference type="CDD" id="cd00054">
    <property type="entry name" value="EGF_CA"/>
    <property type="match status" value="20"/>
</dbReference>
<dbReference type="PROSITE" id="PS51364">
    <property type="entry name" value="TB"/>
    <property type="match status" value="5"/>
</dbReference>
<evidence type="ECO:0000256" key="7">
    <source>
        <dbReference type="ARBA" id="ARBA00022737"/>
    </source>
</evidence>
<dbReference type="FunFam" id="2.10.25.10:FF:000003">
    <property type="entry name" value="fibrillin-1 isoform X1"/>
    <property type="match status" value="5"/>
</dbReference>
<accession>A0AAD9DJF2</accession>
<feature type="disulfide bond" evidence="11">
    <location>
        <begin position="1561"/>
        <end position="1571"/>
    </location>
</feature>
<feature type="domain" description="EGF-like" evidence="12">
    <location>
        <begin position="1477"/>
        <end position="1517"/>
    </location>
</feature>
<dbReference type="PROSITE" id="PS01186">
    <property type="entry name" value="EGF_2"/>
    <property type="match status" value="17"/>
</dbReference>
<evidence type="ECO:0000256" key="2">
    <source>
        <dbReference type="ARBA" id="ARBA00022525"/>
    </source>
</evidence>
<feature type="domain" description="TB" evidence="13">
    <location>
        <begin position="16"/>
        <end position="67"/>
    </location>
</feature>
<feature type="domain" description="EGF-like" evidence="12">
    <location>
        <begin position="828"/>
        <end position="865"/>
    </location>
</feature>
<comment type="caution">
    <text evidence="11">Lacks conserved residue(s) required for the propagation of feature annotation.</text>
</comment>
<dbReference type="GO" id="GO:0005179">
    <property type="term" value="F:hormone activity"/>
    <property type="evidence" value="ECO:0007669"/>
    <property type="project" value="UniProtKB-KW"/>
</dbReference>
<feature type="disulfide bond" evidence="11">
    <location>
        <begin position="874"/>
        <end position="884"/>
    </location>
</feature>
<proteinExistence type="predicted"/>
<evidence type="ECO:0000313" key="15">
    <source>
        <dbReference type="Proteomes" id="UP001239994"/>
    </source>
</evidence>
<evidence type="ECO:0000256" key="4">
    <source>
        <dbReference type="ARBA" id="ARBA00022536"/>
    </source>
</evidence>
<feature type="domain" description="EGF-like" evidence="12">
    <location>
        <begin position="88"/>
        <end position="129"/>
    </location>
</feature>
<keyword evidence="9 11" id="KW-1015">Disulfide bond</keyword>
<dbReference type="InterPro" id="IPR052080">
    <property type="entry name" value="vWF_C/EGF_Fibrillin"/>
</dbReference>
<dbReference type="EMBL" id="JAROKS010000026">
    <property type="protein sequence ID" value="KAK1784695.1"/>
    <property type="molecule type" value="Genomic_DNA"/>
</dbReference>
<dbReference type="FunFam" id="2.10.25.10:FF:000002">
    <property type="entry name" value="Latent-transforming growth factor beta-binding protein 3"/>
    <property type="match status" value="2"/>
</dbReference>
<keyword evidence="8" id="KW-0106">Calcium</keyword>
<dbReference type="PANTHER" id="PTHR47333:SF5">
    <property type="entry name" value="FIBRILLIN-3"/>
    <property type="match status" value="1"/>
</dbReference>
<comment type="caution">
    <text evidence="14">The sequence shown here is derived from an EMBL/GenBank/DDBJ whole genome shotgun (WGS) entry which is preliminary data.</text>
</comment>
<evidence type="ECO:0000256" key="1">
    <source>
        <dbReference type="ARBA" id="ARBA00004498"/>
    </source>
</evidence>
<feature type="domain" description="EGF-like" evidence="12">
    <location>
        <begin position="585"/>
        <end position="626"/>
    </location>
</feature>
<dbReference type="FunFam" id="2.10.25.10:FF:000010">
    <property type="entry name" value="Pro-epidermal growth factor"/>
    <property type="match status" value="2"/>
</dbReference>
<keyword evidence="6" id="KW-0732">Signal</keyword>
<dbReference type="Gene3D" id="2.10.25.10">
    <property type="entry name" value="Laminin"/>
    <property type="match status" value="30"/>
</dbReference>
<comment type="subcellular location">
    <subcellularLocation>
        <location evidence="1">Secreted</location>
        <location evidence="1">Extracellular space</location>
        <location evidence="1">Extracellular matrix</location>
    </subcellularLocation>
</comment>
<evidence type="ECO:0000259" key="12">
    <source>
        <dbReference type="PROSITE" id="PS50026"/>
    </source>
</evidence>
<dbReference type="InterPro" id="IPR026823">
    <property type="entry name" value="cEGF"/>
</dbReference>
<dbReference type="InterPro" id="IPR000152">
    <property type="entry name" value="EGF-type_Asp/Asn_hydroxyl_site"/>
</dbReference>
<evidence type="ECO:0008006" key="16">
    <source>
        <dbReference type="Google" id="ProtNLM"/>
    </source>
</evidence>
<feature type="domain" description="EGF-like" evidence="12">
    <location>
        <begin position="1270"/>
        <end position="1311"/>
    </location>
</feature>
<dbReference type="FunFam" id="2.10.25.10:FF:000071">
    <property type="entry name" value="Fibrillin 2"/>
    <property type="match status" value="1"/>
</dbReference>
<feature type="domain" description="EGF-like" evidence="12">
    <location>
        <begin position="1145"/>
        <end position="1184"/>
    </location>
</feature>
<feature type="domain" description="EGF-like" evidence="12">
    <location>
        <begin position="424"/>
        <end position="460"/>
    </location>
</feature>
<dbReference type="InterPro" id="IPR036773">
    <property type="entry name" value="TB_dom_sf"/>
</dbReference>
<evidence type="ECO:0000259" key="13">
    <source>
        <dbReference type="PROSITE" id="PS51364"/>
    </source>
</evidence>
<dbReference type="Pfam" id="PF12947">
    <property type="entry name" value="EGF_3"/>
    <property type="match status" value="1"/>
</dbReference>
<dbReference type="InterPro" id="IPR049883">
    <property type="entry name" value="NOTCH1_EGF-like"/>
</dbReference>
<dbReference type="PIRSF" id="PIRSF036312">
    <property type="entry name" value="Fibrillin"/>
    <property type="match status" value="1"/>
</dbReference>
<evidence type="ECO:0000313" key="14">
    <source>
        <dbReference type="EMBL" id="KAK1784695.1"/>
    </source>
</evidence>
<protein>
    <recommendedName>
        <fullName evidence="16">Fibrillin 1</fullName>
    </recommendedName>
</protein>
<keyword evidence="5" id="KW-0372">Hormone</keyword>
<dbReference type="FunFam" id="2.10.25.10:FF:000023">
    <property type="entry name" value="Fibrillin 2"/>
    <property type="match status" value="2"/>
</dbReference>
<dbReference type="InterPro" id="IPR001881">
    <property type="entry name" value="EGF-like_Ca-bd_dom"/>
</dbReference>
<dbReference type="FunFam" id="3.90.290.10:FF:000011">
    <property type="entry name" value="Fibrillin 2"/>
    <property type="match status" value="1"/>
</dbReference>
<keyword evidence="7" id="KW-0677">Repeat</keyword>
<organism evidence="14 15">
    <name type="scientific">Electrophorus voltai</name>
    <dbReference type="NCBI Taxonomy" id="2609070"/>
    <lineage>
        <taxon>Eukaryota</taxon>
        <taxon>Metazoa</taxon>
        <taxon>Chordata</taxon>
        <taxon>Craniata</taxon>
        <taxon>Vertebrata</taxon>
        <taxon>Euteleostomi</taxon>
        <taxon>Actinopterygii</taxon>
        <taxon>Neopterygii</taxon>
        <taxon>Teleostei</taxon>
        <taxon>Ostariophysi</taxon>
        <taxon>Gymnotiformes</taxon>
        <taxon>Gymnotoidei</taxon>
        <taxon>Gymnotidae</taxon>
        <taxon>Electrophorus</taxon>
    </lineage>
</organism>
<keyword evidence="4 11" id="KW-0245">EGF-like domain</keyword>
<dbReference type="Pfam" id="PF00683">
    <property type="entry name" value="TB"/>
    <property type="match status" value="5"/>
</dbReference>
<feature type="domain" description="EGF-like" evidence="12">
    <location>
        <begin position="950"/>
        <end position="989"/>
    </location>
</feature>
<feature type="domain" description="EGF-like" evidence="12">
    <location>
        <begin position="1557"/>
        <end position="1596"/>
    </location>
</feature>
<feature type="domain" description="TB" evidence="13">
    <location>
        <begin position="1036"/>
        <end position="1089"/>
    </location>
</feature>
<feature type="domain" description="EGF-like" evidence="12">
    <location>
        <begin position="382"/>
        <end position="423"/>
    </location>
</feature>
<keyword evidence="15" id="KW-1185">Reference proteome</keyword>
<feature type="domain" description="EGF-like" evidence="12">
    <location>
        <begin position="215"/>
        <end position="252"/>
    </location>
</feature>
<dbReference type="FunFam" id="2.10.25.10:FF:000086">
    <property type="entry name" value="Fibrillin 2"/>
    <property type="match status" value="1"/>
</dbReference>
<dbReference type="PROSITE" id="PS00010">
    <property type="entry name" value="ASX_HYDROXYL"/>
    <property type="match status" value="29"/>
</dbReference>
<dbReference type="PROSITE" id="PS01187">
    <property type="entry name" value="EGF_CA"/>
    <property type="match status" value="10"/>
</dbReference>
<dbReference type="SUPFAM" id="SSF57184">
    <property type="entry name" value="Growth factor receptor domain"/>
    <property type="match status" value="8"/>
</dbReference>
<feature type="domain" description="TB" evidence="13">
    <location>
        <begin position="510"/>
        <end position="568"/>
    </location>
</feature>
<feature type="domain" description="EGF-like" evidence="12">
    <location>
        <begin position="1103"/>
        <end position="1140"/>
    </location>
</feature>
<dbReference type="FunFam" id="2.10.25.10:FF:000005">
    <property type="entry name" value="Fibrillin 2"/>
    <property type="match status" value="3"/>
</dbReference>
<dbReference type="InterPro" id="IPR017878">
    <property type="entry name" value="TB_dom"/>
</dbReference>
<evidence type="ECO:0000256" key="9">
    <source>
        <dbReference type="ARBA" id="ARBA00023157"/>
    </source>
</evidence>
<feature type="domain" description="EGF-like" evidence="12">
    <location>
        <begin position="870"/>
        <end position="905"/>
    </location>
</feature>
<feature type="domain" description="EGF-like" evidence="12">
    <location>
        <begin position="1518"/>
        <end position="1554"/>
    </location>
</feature>
<evidence type="ECO:0000256" key="3">
    <source>
        <dbReference type="ARBA" id="ARBA00022530"/>
    </source>
</evidence>
<dbReference type="Pfam" id="PF07645">
    <property type="entry name" value="EGF_CA"/>
    <property type="match status" value="27"/>
</dbReference>
<evidence type="ECO:0000256" key="10">
    <source>
        <dbReference type="ARBA" id="ARBA00023180"/>
    </source>
</evidence>
<dbReference type="GO" id="GO:0005509">
    <property type="term" value="F:calcium ion binding"/>
    <property type="evidence" value="ECO:0007669"/>
    <property type="project" value="InterPro"/>
</dbReference>
<dbReference type="FunFam" id="2.10.25.10:FF:000049">
    <property type="entry name" value="Fibrillin 2"/>
    <property type="match status" value="1"/>
</dbReference>
<dbReference type="FunFam" id="3.90.290.10:FF:000005">
    <property type="entry name" value="Fibrillin 2"/>
    <property type="match status" value="1"/>
</dbReference>
<evidence type="ECO:0000256" key="8">
    <source>
        <dbReference type="ARBA" id="ARBA00022837"/>
    </source>
</evidence>
<evidence type="ECO:0000256" key="5">
    <source>
        <dbReference type="ARBA" id="ARBA00022702"/>
    </source>
</evidence>
<dbReference type="FunFam" id="3.90.290.10:FF:000008">
    <property type="entry name" value="Fibrillin 3"/>
    <property type="match status" value="1"/>
</dbReference>
<dbReference type="SUPFAM" id="SSF57581">
    <property type="entry name" value="TB module/8-cys domain"/>
    <property type="match status" value="5"/>
</dbReference>
<dbReference type="Proteomes" id="UP001239994">
    <property type="component" value="Unassembled WGS sequence"/>
</dbReference>
<feature type="domain" description="EGF-like" evidence="12">
    <location>
        <begin position="787"/>
        <end position="827"/>
    </location>
</feature>
<dbReference type="InterPro" id="IPR024731">
    <property type="entry name" value="NELL2-like_EGF"/>
</dbReference>
<feature type="domain" description="EGF-like" evidence="12">
    <location>
        <begin position="465"/>
        <end position="505"/>
    </location>
</feature>
<feature type="domain" description="EGF-like" evidence="12">
    <location>
        <begin position="130"/>
        <end position="172"/>
    </location>
</feature>
<dbReference type="FunFam" id="2.10.25.10:FF:000159">
    <property type="entry name" value="Fibrillin 2"/>
    <property type="match status" value="1"/>
</dbReference>
<feature type="domain" description="EGF-like" evidence="12">
    <location>
        <begin position="257"/>
        <end position="298"/>
    </location>
</feature>
<dbReference type="InterPro" id="IPR000742">
    <property type="entry name" value="EGF"/>
</dbReference>
<feature type="domain" description="EGF-like" evidence="12">
    <location>
        <begin position="299"/>
        <end position="336"/>
    </location>
</feature>
<feature type="domain" description="EGF-like" evidence="12">
    <location>
        <begin position="745"/>
        <end position="786"/>
    </location>
</feature>
<dbReference type="FunFam" id="2.10.25.10:FF:000014">
    <property type="entry name" value="Latent-transforming growth factor beta-binding protein 3"/>
    <property type="match status" value="2"/>
</dbReference>
<dbReference type="InterPro" id="IPR018097">
    <property type="entry name" value="EGF_Ca-bd_CS"/>
</dbReference>
<dbReference type="PANTHER" id="PTHR47333">
    <property type="entry name" value="VON WILLEBRAND FACTOR C AND EGF DOMAIN-CONTAINING PROTEIN"/>
    <property type="match status" value="1"/>
</dbReference>
<sequence length="1857" mass="202542">MTLDSSGRICIDLRTEHCYLSHEDERCGAPIPGRHRVDACCCSVGVAWGPECDECPEKGTSEYNLLCPRGPGFSHRGDFINGKPFLKDINECKMIHSLCTNGKCRNTIGSFRCRCDGGYALDSEERNCTDIDECHISPDLCGHGTCVNTAGDFECQCFPGYESGFMMMKNCMDINECEQNPLLCRGGECINTEGSFQCQCPPGHEITQDGTACLDINECELSDKLCRNGQCVNTIGHYQCSCHTGYKPTEDHLSCIDIDECEESPDICEGGQCTNIPGEYQCLCFDGFMSSEDMKTCLDVDECLLNPNICLSGKCENTKGSFICHCDLGYSVRKSTTGCADLDECSNGTHMCSPSAECMNTLGSYRCMCKEGFSGDGFYCKDSDECAENVNLCENGHCLNVPGDYRCECDMGFIPTLDGKACEDIDECTFADICVNGRCRNIPGLFRCECHIGFELDRSGGNCTDVNECADPTTCISGFCVDTPGSYICNCPPDFQLNPTGVGCVDTRSGNCYLDVHSRGDASESLDCSNEIGVGVSKASCCCSLGQGWGTPCEACPPLNSSEYKSLCPGGEGFKPNPITVILEDINECQELPGLCQGGNCINTFGSFHCECPKGFELNEETRVCEDVNECDRPGICGPGQCYNTIGNYTCICPPDYMQVNGGNNCMDMRRSLCYRNYYSDNATCDGELTFNMTKKMCCCSYNIGRAWNKPCEVCPVPSTNDFAVLCGSERPGYYIDIYTGQVIDIDECREIPGVCENGVCINMIGSFRCECPMGFIYNDKLLVCEDIDECQNGPICQQNAVCSNLAGGYRCDCKSGYRLTPTGQCLDRDECAENPNVCSPGQCMDTVGSYWCTCPNGYKTTSAPAMCIDVDECERQPCGNGTCKNTVGSYNCLCFPGFQLSHNIDCIDVDECTTQRVCRSGNCINTVGSFVCVCQEGYELSPDRRMCVDTNECVLKPTACSPGTCQNLDGSFRCICPPGYYVKDDSCEDIDECAQSPDICVFGTCENTAGSFKCKCPEGFQLASNGKRCVDMRESFCYTKFESGRCLAPKPLNTTKGHCCCSAMPGQGWGSPCEICPSSNEEAFRDLCFRVGLPYGVEKPEDTDECKDTPNICHNGVCINTDGAYRCECPFGYTLDSSKVHCIDVDECSLGNPCGNGTCTNVLGGFECTCDEGFEPGPMMSCEDVNECSQNSLLCAFRCVNTYGSYECKCPAGYVLREDRRMCKDQDECADGLDDCESRGMTCKNLIGTFMCICPEGYTRQPSGESCMDLNECAARPAVCANGRCENTLGSYQCRCDQGFVPNPTHTECIDNRQGFCYTEVLQTLCQMASSSRVSVTKSECCCDGGRGWGPSCELCPLPGTTQYKKMCPFGPGYSTDRQDIDECKVMGNLCKNGQCVNTLGSYKCICKPGYAPDISGTICVAHNLINLYLRPLYPTSSSAPTPAPTLSLLHLTSTHPYLALPPVLPPTLPLSVCLDVDECAQAPKPCNFICKNIVGGYTCSCPRGYILQEDRKSCRDLDECSTKQHNCQFLCVNTIGGFTCKCPPGFTQHHTACIDMDECEGSHRCQHGCQNLVGGYRCSCPQGYLQHYQWNQCIDENECQNSQICGGASCHNTLGSFRCLCPTGFSFEQASGGCQDINECSSSKNPCTFGCSNTDGGYLCGCPPGYFRAGQGHCVSGVGFGSSNPGGVAVEGDENSLSPEICYECKINGYPKKGRKRRGAGEHLWDAQVDQELVSLASVDIDDTIYFNLNISDLNSKDHIIEFVPALSTLTNHVRYAIDIGNEDGLFKLNNKHGISYLHLSKSKHLLPGAYYLQISSVPLYHKKELAALEDRHDKDYLSGQLGDVLRIKLQIVLH</sequence>
<dbReference type="FunFam" id="2.10.25.10:FF:000058">
    <property type="entry name" value="Fibrillin 2"/>
    <property type="match status" value="1"/>
</dbReference>
<dbReference type="SUPFAM" id="SSF57196">
    <property type="entry name" value="EGF/Laminin"/>
    <property type="match status" value="7"/>
</dbReference>
<feature type="domain" description="EGF-like" evidence="12">
    <location>
        <begin position="173"/>
        <end position="214"/>
    </location>
</feature>
<keyword evidence="2" id="KW-0964">Secreted</keyword>
<dbReference type="FunFam" id="2.10.25.10:FF:000133">
    <property type="entry name" value="Fibrillin 3"/>
    <property type="match status" value="1"/>
</dbReference>
<feature type="domain" description="EGF-like" evidence="12">
    <location>
        <begin position="341"/>
        <end position="381"/>
    </location>
</feature>
<dbReference type="SMART" id="SM00181">
    <property type="entry name" value="EGF"/>
    <property type="match status" value="30"/>
</dbReference>
<feature type="domain" description="EGF-like" evidence="12">
    <location>
        <begin position="1597"/>
        <end position="1633"/>
    </location>
</feature>
<feature type="domain" description="EGF-like" evidence="12">
    <location>
        <begin position="990"/>
        <end position="1031"/>
    </location>
</feature>
<feature type="domain" description="TB" evidence="13">
    <location>
        <begin position="672"/>
        <end position="727"/>
    </location>
</feature>
<dbReference type="Gene3D" id="3.90.290.10">
    <property type="entry name" value="TGF-beta binding (TB) domain"/>
    <property type="match status" value="5"/>
</dbReference>
<dbReference type="FunFam" id="3.90.290.10:FF:000009">
    <property type="entry name" value="Fibrillin 2"/>
    <property type="match status" value="1"/>
</dbReference>
<feature type="domain" description="TB" evidence="13">
    <location>
        <begin position="1316"/>
        <end position="1369"/>
    </location>
</feature>
<reference evidence="14" key="1">
    <citation type="submission" date="2023-03" db="EMBL/GenBank/DDBJ databases">
        <title>Electrophorus voltai genome.</title>
        <authorList>
            <person name="Bian C."/>
        </authorList>
    </citation>
    <scope>NUCLEOTIDE SEQUENCE</scope>
    <source>
        <strain evidence="14">CB-2022</strain>
        <tissue evidence="14">Muscle</tissue>
    </source>
</reference>
<evidence type="ECO:0000256" key="6">
    <source>
        <dbReference type="ARBA" id="ARBA00022729"/>
    </source>
</evidence>
<feature type="domain" description="EGF-like" evidence="12">
    <location>
        <begin position="627"/>
        <end position="663"/>
    </location>
</feature>
<feature type="domain" description="EGF-like" evidence="12">
    <location>
        <begin position="1226"/>
        <end position="1269"/>
    </location>
</feature>
<dbReference type="PROSITE" id="PS50026">
    <property type="entry name" value="EGF_3"/>
    <property type="match status" value="28"/>
</dbReference>
<keyword evidence="10" id="KW-0325">Glycoprotein</keyword>
<dbReference type="SMART" id="SM00179">
    <property type="entry name" value="EGF_CA"/>
    <property type="match status" value="30"/>
</dbReference>
<dbReference type="FunFam" id="2.10.25.10:FF:000087">
    <property type="entry name" value="Fibrillin 2"/>
    <property type="match status" value="1"/>
</dbReference>